<organism evidence="3 4">
    <name type="scientific">Flavobacterium oncorhynchi</name>
    <dbReference type="NCBI Taxonomy" id="728056"/>
    <lineage>
        <taxon>Bacteria</taxon>
        <taxon>Pseudomonadati</taxon>
        <taxon>Bacteroidota</taxon>
        <taxon>Flavobacteriia</taxon>
        <taxon>Flavobacteriales</taxon>
        <taxon>Flavobacteriaceae</taxon>
        <taxon>Flavobacterium</taxon>
    </lineage>
</organism>
<sequence length="671" mass="77177">MKLDQLYSLRKNFTIIGLTGKVGAGTSKIAEILSAKDYIKNLDISSFNLDENKPEDLKVKISYNYLKSNENWRNFTVIEYKSVLLLHLLFECVYATRNTNSINDAIKMSFSIIGQNGKSGKYKEIYINRFDISEDYQLLGDYLYNNNKWFDEISKIDFDQYDTLNKYLKANKTERKIYLLFYANFTKFSEGFYDVLNKLNFTKRTRLLHDLANNLRLYGNVINVESGEKNLTHIYTVAETINYLIKLWKSNNSRDTKIIIDSLKNSLELMYFKEKFSAFYMVAVNKSEAERKKYISDKLLKIIGEDTSYKHFKETLKLGDSEYDGTDFSNGEFAYPDIENCIQKSEYHLFFSENDKKFDINRQLIKFISLINQPGIITPSAIERCMQVAYNAKLNSGCISRQVGAVVTDANFSIKSIGWNDVAEHQLPCNLRSVEDLINDKNPSHFSDYEKEGGKFKKGPDILTFKELVSIDFKDLNHKEKELGGRTCSFCFKSHLNTYEGEKNQVHTRSLHAEENAMMQVVKNGGLGLKGGNLFTTASPCELCSKKAFQLGIKNIFYIDPYPGIATKHILKSGIDSKQNPELLMFQGAVGKTFHKLYDPFMPYKDELAILTEIKPKIPQSVRNKKLKSILTDKIQDKDLKNILEDIFNDENTAFDNIIDLLKKGVEVNSL</sequence>
<name>A0A226HWU7_9FLAO</name>
<keyword evidence="1" id="KW-0378">Hydrolase</keyword>
<dbReference type="PROSITE" id="PS51747">
    <property type="entry name" value="CYT_DCMP_DEAMINASES_2"/>
    <property type="match status" value="1"/>
</dbReference>
<protein>
    <recommendedName>
        <fullName evidence="2">CMP/dCMP-type deaminase domain-containing protein</fullName>
    </recommendedName>
</protein>
<dbReference type="PANTHER" id="PTHR11086:SF18">
    <property type="entry name" value="DEOXYCYTIDYLATE DEAMINASE"/>
    <property type="match status" value="1"/>
</dbReference>
<evidence type="ECO:0000259" key="2">
    <source>
        <dbReference type="PROSITE" id="PS51747"/>
    </source>
</evidence>
<dbReference type="Gene3D" id="3.40.50.300">
    <property type="entry name" value="P-loop containing nucleotide triphosphate hydrolases"/>
    <property type="match status" value="1"/>
</dbReference>
<keyword evidence="4" id="KW-1185">Reference proteome</keyword>
<dbReference type="GO" id="GO:0004132">
    <property type="term" value="F:dCMP deaminase activity"/>
    <property type="evidence" value="ECO:0007669"/>
    <property type="project" value="TreeGrafter"/>
</dbReference>
<dbReference type="RefSeq" id="WP_244284407.1">
    <property type="nucleotide sequence ID" value="NZ_MUHA01000023.1"/>
</dbReference>
<dbReference type="Gene3D" id="3.40.140.10">
    <property type="entry name" value="Cytidine Deaminase, domain 2"/>
    <property type="match status" value="1"/>
</dbReference>
<dbReference type="InterPro" id="IPR027417">
    <property type="entry name" value="P-loop_NTPase"/>
</dbReference>
<dbReference type="AlphaFoldDB" id="A0A226HWU7"/>
<comment type="caution">
    <text evidence="3">The sequence shown here is derived from an EMBL/GenBank/DDBJ whole genome shotgun (WGS) entry which is preliminary data.</text>
</comment>
<accession>A0A226HWU7</accession>
<dbReference type="Proteomes" id="UP000198336">
    <property type="component" value="Unassembled WGS sequence"/>
</dbReference>
<dbReference type="SUPFAM" id="SSF53927">
    <property type="entry name" value="Cytidine deaminase-like"/>
    <property type="match status" value="1"/>
</dbReference>
<reference evidence="3 4" key="1">
    <citation type="submission" date="2016-11" db="EMBL/GenBank/DDBJ databases">
        <title>Whole genomes of Flavobacteriaceae.</title>
        <authorList>
            <person name="Stine C."/>
            <person name="Li C."/>
            <person name="Tadesse D."/>
        </authorList>
    </citation>
    <scope>NUCLEOTIDE SEQUENCE [LARGE SCALE GENOMIC DNA]</scope>
    <source>
        <strain evidence="3 4">CCUG 59446</strain>
    </source>
</reference>
<dbReference type="InterPro" id="IPR015517">
    <property type="entry name" value="dCMP_deaminase-rel"/>
</dbReference>
<proteinExistence type="predicted"/>
<gene>
    <name evidence="3" type="ORF">B0A75_14780</name>
</gene>
<dbReference type="EMBL" id="MUHA01000023">
    <property type="protein sequence ID" value="OXA98206.1"/>
    <property type="molecule type" value="Genomic_DNA"/>
</dbReference>
<evidence type="ECO:0000313" key="3">
    <source>
        <dbReference type="EMBL" id="OXA98206.1"/>
    </source>
</evidence>
<dbReference type="PANTHER" id="PTHR11086">
    <property type="entry name" value="DEOXYCYTIDYLATE DEAMINASE-RELATED"/>
    <property type="match status" value="1"/>
</dbReference>
<dbReference type="Pfam" id="PF00383">
    <property type="entry name" value="dCMP_cyt_deam_1"/>
    <property type="match status" value="1"/>
</dbReference>
<feature type="domain" description="CMP/dCMP-type deaminase" evidence="2">
    <location>
        <begin position="380"/>
        <end position="578"/>
    </location>
</feature>
<dbReference type="InterPro" id="IPR002125">
    <property type="entry name" value="CMP_dCMP_dom"/>
</dbReference>
<evidence type="ECO:0000256" key="1">
    <source>
        <dbReference type="ARBA" id="ARBA00022801"/>
    </source>
</evidence>
<evidence type="ECO:0000313" key="4">
    <source>
        <dbReference type="Proteomes" id="UP000198336"/>
    </source>
</evidence>
<dbReference type="GO" id="GO:0005737">
    <property type="term" value="C:cytoplasm"/>
    <property type="evidence" value="ECO:0007669"/>
    <property type="project" value="TreeGrafter"/>
</dbReference>
<dbReference type="InterPro" id="IPR016193">
    <property type="entry name" value="Cytidine_deaminase-like"/>
</dbReference>